<dbReference type="Proteomes" id="UP001341281">
    <property type="component" value="Chromosome 01"/>
</dbReference>
<evidence type="ECO:0008006" key="6">
    <source>
        <dbReference type="Google" id="ProtNLM"/>
    </source>
</evidence>
<keyword evidence="2" id="KW-0479">Metal-binding</keyword>
<dbReference type="PRINTS" id="PR00463">
    <property type="entry name" value="EP450I"/>
</dbReference>
<accession>A0AAQ3PNE6</accession>
<dbReference type="GO" id="GO:0020037">
    <property type="term" value="F:heme binding"/>
    <property type="evidence" value="ECO:0007669"/>
    <property type="project" value="InterPro"/>
</dbReference>
<dbReference type="PANTHER" id="PTHR47950">
    <property type="entry name" value="CYTOCHROME P450, FAMILY 76, SUBFAMILY C, POLYPEPTIDE 5-RELATED"/>
    <property type="match status" value="1"/>
</dbReference>
<keyword evidence="2" id="KW-0349">Heme</keyword>
<dbReference type="InterPro" id="IPR002401">
    <property type="entry name" value="Cyt_P450_E_grp-I"/>
</dbReference>
<comment type="similarity">
    <text evidence="1 2">Belongs to the cytochrome P450 family.</text>
</comment>
<organism evidence="4 5">
    <name type="scientific">Paspalum notatum var. saurae</name>
    <dbReference type="NCBI Taxonomy" id="547442"/>
    <lineage>
        <taxon>Eukaryota</taxon>
        <taxon>Viridiplantae</taxon>
        <taxon>Streptophyta</taxon>
        <taxon>Embryophyta</taxon>
        <taxon>Tracheophyta</taxon>
        <taxon>Spermatophyta</taxon>
        <taxon>Magnoliopsida</taxon>
        <taxon>Liliopsida</taxon>
        <taxon>Poales</taxon>
        <taxon>Poaceae</taxon>
        <taxon>PACMAD clade</taxon>
        <taxon>Panicoideae</taxon>
        <taxon>Andropogonodae</taxon>
        <taxon>Paspaleae</taxon>
        <taxon>Paspalinae</taxon>
        <taxon>Paspalum</taxon>
    </lineage>
</organism>
<evidence type="ECO:0000256" key="1">
    <source>
        <dbReference type="ARBA" id="ARBA00010617"/>
    </source>
</evidence>
<reference evidence="4 5" key="1">
    <citation type="submission" date="2024-02" db="EMBL/GenBank/DDBJ databases">
        <title>High-quality chromosome-scale genome assembly of Pensacola bahiagrass (Paspalum notatum Flugge var. saurae).</title>
        <authorList>
            <person name="Vega J.M."/>
            <person name="Podio M."/>
            <person name="Orjuela J."/>
            <person name="Siena L.A."/>
            <person name="Pessino S.C."/>
            <person name="Combes M.C."/>
            <person name="Mariac C."/>
            <person name="Albertini E."/>
            <person name="Pupilli F."/>
            <person name="Ortiz J.P.A."/>
            <person name="Leblanc O."/>
        </authorList>
    </citation>
    <scope>NUCLEOTIDE SEQUENCE [LARGE SCALE GENOMIC DNA]</scope>
    <source>
        <strain evidence="4">R1</strain>
        <tissue evidence="4">Leaf</tissue>
    </source>
</reference>
<dbReference type="AlphaFoldDB" id="A0AAQ3PNE6"/>
<keyword evidence="2" id="KW-0503">Monooxygenase</keyword>
<dbReference type="InterPro" id="IPR017972">
    <property type="entry name" value="Cyt_P450_CS"/>
</dbReference>
<dbReference type="Gene3D" id="1.10.630.10">
    <property type="entry name" value="Cytochrome P450"/>
    <property type="match status" value="1"/>
</dbReference>
<dbReference type="GO" id="GO:0016705">
    <property type="term" value="F:oxidoreductase activity, acting on paired donors, with incorporation or reduction of molecular oxygen"/>
    <property type="evidence" value="ECO:0007669"/>
    <property type="project" value="InterPro"/>
</dbReference>
<proteinExistence type="inferred from homology"/>
<dbReference type="GO" id="GO:0004497">
    <property type="term" value="F:monooxygenase activity"/>
    <property type="evidence" value="ECO:0007669"/>
    <property type="project" value="UniProtKB-KW"/>
</dbReference>
<dbReference type="EMBL" id="CP144745">
    <property type="protein sequence ID" value="WVZ49594.1"/>
    <property type="molecule type" value="Genomic_DNA"/>
</dbReference>
<keyword evidence="3" id="KW-0732">Signal</keyword>
<dbReference type="Pfam" id="PF00067">
    <property type="entry name" value="p450"/>
    <property type="match status" value="1"/>
</dbReference>
<feature type="chain" id="PRO_5043029072" description="Cytochrome P450" evidence="3">
    <location>
        <begin position="21"/>
        <end position="320"/>
    </location>
</feature>
<dbReference type="GO" id="GO:0005506">
    <property type="term" value="F:iron ion binding"/>
    <property type="evidence" value="ECO:0007669"/>
    <property type="project" value="InterPro"/>
</dbReference>
<gene>
    <name evidence="4" type="ORF">U9M48_000936</name>
</gene>
<evidence type="ECO:0000313" key="4">
    <source>
        <dbReference type="EMBL" id="WVZ49594.1"/>
    </source>
</evidence>
<dbReference type="PROSITE" id="PS00086">
    <property type="entry name" value="CYTOCHROME_P450"/>
    <property type="match status" value="1"/>
</dbReference>
<protein>
    <recommendedName>
        <fullName evidence="6">Cytochrome P450</fullName>
    </recommendedName>
</protein>
<dbReference type="InterPro" id="IPR001128">
    <property type="entry name" value="Cyt_P450"/>
</dbReference>
<sequence>MAFFLLHVVLLLHTLLFVFSTYVLQLFHDSCHRIPPTPRGTTLPHAARHGPLMSVRLGAVLTVRHNADIAARSIGDSMRACGNCESSVLSVLCLPLRRKWRALRRLGAAELFSLQRLAATRPLRQEAVTGLVRCMSDHAARGVAVDPSRAGPPVVHHAAQDPGMAREVSDVVDEALVVGAHHRVAQRVVLLPGVRAADLHGVRRIRMARLVWRMCAIIDEQIEWRMQNRTAGEDYLLHITVQCTSTSTREKLEARHMIRRSSERLVIGGNDDDNEERTISFSGTNFELIPFGAGRRICLGMPFAERMLHLMLASLLHRFD</sequence>
<evidence type="ECO:0000256" key="3">
    <source>
        <dbReference type="SAM" id="SignalP"/>
    </source>
</evidence>
<keyword evidence="2" id="KW-0408">Iron</keyword>
<keyword evidence="5" id="KW-1185">Reference proteome</keyword>
<dbReference type="InterPro" id="IPR036396">
    <property type="entry name" value="Cyt_P450_sf"/>
</dbReference>
<dbReference type="SUPFAM" id="SSF48264">
    <property type="entry name" value="Cytochrome P450"/>
    <property type="match status" value="1"/>
</dbReference>
<dbReference type="PANTHER" id="PTHR47950:SF48">
    <property type="entry name" value="CYTOCHROME P450 FAMILY PROTEIN, EXPRESSED"/>
    <property type="match status" value="1"/>
</dbReference>
<feature type="signal peptide" evidence="3">
    <location>
        <begin position="1"/>
        <end position="20"/>
    </location>
</feature>
<evidence type="ECO:0000313" key="5">
    <source>
        <dbReference type="Proteomes" id="UP001341281"/>
    </source>
</evidence>
<evidence type="ECO:0000256" key="2">
    <source>
        <dbReference type="RuleBase" id="RU000461"/>
    </source>
</evidence>
<keyword evidence="2" id="KW-0560">Oxidoreductase</keyword>
<name>A0AAQ3PNE6_PASNO</name>